<feature type="compositionally biased region" description="Basic and acidic residues" evidence="1">
    <location>
        <begin position="840"/>
        <end position="850"/>
    </location>
</feature>
<feature type="region of interest" description="Disordered" evidence="1">
    <location>
        <begin position="188"/>
        <end position="222"/>
    </location>
</feature>
<organism evidence="2 3">
    <name type="scientific">Phytophthora cactorum</name>
    <dbReference type="NCBI Taxonomy" id="29920"/>
    <lineage>
        <taxon>Eukaryota</taxon>
        <taxon>Sar</taxon>
        <taxon>Stramenopiles</taxon>
        <taxon>Oomycota</taxon>
        <taxon>Peronosporomycetes</taxon>
        <taxon>Peronosporales</taxon>
        <taxon>Peronosporaceae</taxon>
        <taxon>Phytophthora</taxon>
    </lineage>
</organism>
<dbReference type="InterPro" id="IPR039725">
    <property type="entry name" value="CC2D1A/B"/>
</dbReference>
<dbReference type="Proteomes" id="UP000251314">
    <property type="component" value="Unassembled WGS sequence"/>
</dbReference>
<dbReference type="EMBL" id="MJFZ01000079">
    <property type="protein sequence ID" value="RAW38866.1"/>
    <property type="molecule type" value="Genomic_DNA"/>
</dbReference>
<dbReference type="OrthoDB" id="19996at2759"/>
<protein>
    <submittedName>
        <fullName evidence="2">Uncharacterized protein</fullName>
    </submittedName>
</protein>
<evidence type="ECO:0000313" key="2">
    <source>
        <dbReference type="EMBL" id="RAW38866.1"/>
    </source>
</evidence>
<proteinExistence type="predicted"/>
<accession>A0A329SSC8</accession>
<dbReference type="STRING" id="29920.A0A329SSC8"/>
<feature type="region of interest" description="Disordered" evidence="1">
    <location>
        <begin position="47"/>
        <end position="68"/>
    </location>
</feature>
<feature type="region of interest" description="Disordered" evidence="1">
    <location>
        <begin position="821"/>
        <end position="850"/>
    </location>
</feature>
<gene>
    <name evidence="2" type="ORF">PC110_g4916</name>
</gene>
<name>A0A329SSC8_9STRA</name>
<comment type="caution">
    <text evidence="2">The sequence shown here is derived from an EMBL/GenBank/DDBJ whole genome shotgun (WGS) entry which is preliminary data.</text>
</comment>
<dbReference type="AlphaFoldDB" id="A0A329SSC8"/>
<evidence type="ECO:0000313" key="3">
    <source>
        <dbReference type="Proteomes" id="UP000251314"/>
    </source>
</evidence>
<reference evidence="2 3" key="1">
    <citation type="submission" date="2018-01" db="EMBL/GenBank/DDBJ databases">
        <title>Draft genome of the strawberry crown rot pathogen Phytophthora cactorum.</title>
        <authorList>
            <person name="Armitage A.D."/>
            <person name="Lysoe E."/>
            <person name="Nellist C.F."/>
            <person name="Harrison R.J."/>
            <person name="Brurberg M.B."/>
        </authorList>
    </citation>
    <scope>NUCLEOTIDE SEQUENCE [LARGE SCALE GENOMIC DNA]</scope>
    <source>
        <strain evidence="2 3">10300</strain>
    </source>
</reference>
<dbReference type="PANTHER" id="PTHR13076:SF9">
    <property type="entry name" value="COILED-COIL AND C2 DOMAIN-CONTAINING PROTEIN 1-LIKE"/>
    <property type="match status" value="1"/>
</dbReference>
<dbReference type="VEuPathDB" id="FungiDB:PC110_g4916"/>
<dbReference type="GO" id="GO:0001227">
    <property type="term" value="F:DNA-binding transcription repressor activity, RNA polymerase II-specific"/>
    <property type="evidence" value="ECO:0007669"/>
    <property type="project" value="InterPro"/>
</dbReference>
<sequence>MFWRRSRAKEAAEEETDGLAKLQKQFGIRPVSDADVQVELQALLAATGSTGGSSPTAESLLFGAGGDEEEDEEAKILRDLQLDRLNLDDEEVESDGHREAKNELRGVLDEVHQTARENHSREAAEMSGKAPARGLKEGGEAVTLTPQRAAQVQALKMEALALKREGKIQDALAKFREAKQLQGQVSSAQGHMANTSSSLAPTVQHDGAGKSERAPNETMLDDGDKDVEVTDEDMQDPEFLAQLAKMGLTEDDGDSGAAGAARNHNVMQQLSALETQIHECKVQAIQLKRQDQIADALACMRKIKELEVKRDELRSSAAISNQSPAVHLATAPAVTESVYHHVAVSSLTSVRLNSGAVPLDESQADSDIDSISDIEVTAEDMNDPAFAAELRNLGDDDAVSIAPTPLGTSIGTRSISVVTASVLKPTPPSSRLLKAAPSIDEDYLIDAFDESDSEGETNHLTTVMSSGSLRSASSVPEMAKAVASVEYMSVKAEVENYHIADLTAKLQKARQTALSLKRKGDIQGALESMRRAKQIQNLIDLKQHATDNPEATVGSAQNSATAAKFQEIEQLLVDFGNRAMALAKENLSVNREKASEWLAKRKRYGAELEKLRLSKQNPLQLPPHYEIVKTSLQVEYELPFIADDHVKVSVKSVRGLSQVAGKSVFVKFCLNFPSATPHEGQTAEFQISPNAPFAAEIPPSQTDFVFKLARSRGTMRLFEIKKAVFEVWKPGTLFRNPELVARAYQELTPLLTCCETSTHLPFLGSNRKPCGGDIEIAIKVRRPLKEKEIRLEAVEDLVIGAYPEPMASSSAQLTMPSVVLEPSPTEASNPSSKNAAAMSDDTRSMMKEDQPTSITAELDDPHHLDLIVSYDVVNEELEKVGAKLPSLSGPAAIEWSDRYDSLALKKQLLEIEMQTGKLTLDMYVERLHKRIAEDRTLMSKLLSSNRRLDAARVLHRIKIMEKELVGADGDSAES</sequence>
<keyword evidence="3" id="KW-1185">Reference proteome</keyword>
<dbReference type="PANTHER" id="PTHR13076">
    <property type="entry name" value="COILED-COIL AND C2 DOMAIN-CONTAINING PROTEIN 1-LIKE"/>
    <property type="match status" value="1"/>
</dbReference>
<feature type="compositionally biased region" description="Polar residues" evidence="1">
    <location>
        <begin position="188"/>
        <end position="201"/>
    </location>
</feature>
<evidence type="ECO:0000256" key="1">
    <source>
        <dbReference type="SAM" id="MobiDB-lite"/>
    </source>
</evidence>
<feature type="compositionally biased region" description="Polar residues" evidence="1">
    <location>
        <begin position="825"/>
        <end position="834"/>
    </location>
</feature>